<dbReference type="PROSITE" id="PS51733">
    <property type="entry name" value="BPL_LPL_CATALYTIC"/>
    <property type="match status" value="1"/>
</dbReference>
<dbReference type="SUPFAM" id="SSF82649">
    <property type="entry name" value="SufE/NifU"/>
    <property type="match status" value="1"/>
</dbReference>
<gene>
    <name evidence="9" type="ORF">VC81_00295</name>
</gene>
<dbReference type="CDD" id="cd16443">
    <property type="entry name" value="LplA"/>
    <property type="match status" value="1"/>
</dbReference>
<dbReference type="PANTHER" id="PTHR12561:SF3">
    <property type="entry name" value="LIPOYLTRANSFERASE 1, MITOCHONDRIAL"/>
    <property type="match status" value="1"/>
</dbReference>
<proteinExistence type="predicted"/>
<evidence type="ECO:0000313" key="10">
    <source>
        <dbReference type="Proteomes" id="UP000033491"/>
    </source>
</evidence>
<dbReference type="InterPro" id="IPR004562">
    <property type="entry name" value="LipoylTrfase_LipoateP_Ligase"/>
</dbReference>
<dbReference type="Gene3D" id="3.30.930.10">
    <property type="entry name" value="Bira Bifunctional Protein, Domain 2"/>
    <property type="match status" value="1"/>
</dbReference>
<dbReference type="OrthoDB" id="9788148at2"/>
<dbReference type="EMBL" id="JZCR01000002">
    <property type="protein sequence ID" value="KJW13950.1"/>
    <property type="molecule type" value="Genomic_DNA"/>
</dbReference>
<keyword evidence="4 9" id="KW-0436">Ligase</keyword>
<dbReference type="PATRIC" id="fig|216463.3.peg.1039"/>
<evidence type="ECO:0000256" key="6">
    <source>
        <dbReference type="ARBA" id="ARBA00022840"/>
    </source>
</evidence>
<dbReference type="InterPro" id="IPR045864">
    <property type="entry name" value="aa-tRNA-synth_II/BPL/LPL"/>
</dbReference>
<dbReference type="InterPro" id="IPR019491">
    <property type="entry name" value="Lipoate_protein_ligase_C"/>
</dbReference>
<dbReference type="UniPathway" id="UPA00537">
    <property type="reaction ID" value="UER00594"/>
</dbReference>
<evidence type="ECO:0000256" key="1">
    <source>
        <dbReference type="ARBA" id="ARBA00005085"/>
    </source>
</evidence>
<dbReference type="Proteomes" id="UP000033491">
    <property type="component" value="Unassembled WGS sequence"/>
</dbReference>
<dbReference type="AlphaFoldDB" id="A0A0F3RVM7"/>
<reference evidence="9 10" key="1">
    <citation type="submission" date="2015-03" db="EMBL/GenBank/DDBJ databases">
        <authorList>
            <person name="Zheng J."/>
            <person name="Ganezle M."/>
        </authorList>
    </citation>
    <scope>NUCLEOTIDE SEQUENCE [LARGE SCALE GENOMIC DNA]</scope>
    <source>
        <strain evidence="9 10">LP38</strain>
    </source>
</reference>
<dbReference type="Pfam" id="PF21948">
    <property type="entry name" value="LplA-B_cat"/>
    <property type="match status" value="1"/>
</dbReference>
<dbReference type="GO" id="GO:0009249">
    <property type="term" value="P:protein lipoylation"/>
    <property type="evidence" value="ECO:0007669"/>
    <property type="project" value="InterPro"/>
</dbReference>
<dbReference type="GO" id="GO:0017118">
    <property type="term" value="F:lipoyltransferase activity"/>
    <property type="evidence" value="ECO:0007669"/>
    <property type="project" value="TreeGrafter"/>
</dbReference>
<comment type="pathway">
    <text evidence="1">Protein modification; protein lipoylation via exogenous pathway; protein N(6)-(lipoyl)lysine from lipoate: step 2/2.</text>
</comment>
<dbReference type="GO" id="GO:0005524">
    <property type="term" value="F:ATP binding"/>
    <property type="evidence" value="ECO:0007669"/>
    <property type="project" value="UniProtKB-KW"/>
</dbReference>
<dbReference type="InterPro" id="IPR004143">
    <property type="entry name" value="BPL_LPL_catalytic"/>
</dbReference>
<evidence type="ECO:0000259" key="8">
    <source>
        <dbReference type="PROSITE" id="PS51733"/>
    </source>
</evidence>
<feature type="domain" description="BPL/LPL catalytic" evidence="8">
    <location>
        <begin position="31"/>
        <end position="224"/>
    </location>
</feature>
<dbReference type="RefSeq" id="WP_045806149.1">
    <property type="nucleotide sequence ID" value="NZ_JZCR01000002.1"/>
</dbReference>
<sequence length="348" mass="38135">MFLIDTNRQGKVVTDAIVNQSIDNYLVNDLKLPGHGLMMYVNQPAVIVGINQSVMAEVDFHYLAANGVQLVRRTSGGGAVYHDERNLIFEHIVNGDPQDGSKFGDYSVFAQPILRALAEMGVAHPEISGKSNLVVDGKKFSGMTMFKNGDGYAAGGTIMYDLNVDAAHQALLPSSQRHHRGVASNRVPITNLRQYLAPEYRNLDIQAFKEALLCHIFQVERLDQVETYHLNDRDWDIIDERLADKYRTDAWNFGANPGFREYRAVLLPTGQLHLNFTVHQGTLRNVALFGTVATADQLNAVADRLVGVSLETAALTAVLSDPAVLAVLGNGAVTPIVTALTTEAHREG</sequence>
<dbReference type="STRING" id="216463.VC81_00295"/>
<dbReference type="EC" id="6.3.1.20" evidence="3"/>
<evidence type="ECO:0000256" key="2">
    <source>
        <dbReference type="ARBA" id="ARBA00005124"/>
    </source>
</evidence>
<evidence type="ECO:0000313" key="9">
    <source>
        <dbReference type="EMBL" id="KJW13950.1"/>
    </source>
</evidence>
<evidence type="ECO:0000256" key="3">
    <source>
        <dbReference type="ARBA" id="ARBA00012367"/>
    </source>
</evidence>
<keyword evidence="6" id="KW-0067">ATP-binding</keyword>
<accession>A0A0F3RVM7</accession>
<protein>
    <recommendedName>
        <fullName evidence="3">lipoate--protein ligase</fullName>
        <ecNumber evidence="3">6.3.1.20</ecNumber>
    </recommendedName>
</protein>
<comment type="catalytic activity">
    <reaction evidence="7">
        <text>L-lysyl-[lipoyl-carrier protein] + (R)-lipoate + ATP = N(6)-[(R)-lipoyl]-L-lysyl-[lipoyl-carrier protein] + AMP + diphosphate + H(+)</text>
        <dbReference type="Rhea" id="RHEA:49288"/>
        <dbReference type="Rhea" id="RHEA-COMP:10500"/>
        <dbReference type="Rhea" id="RHEA-COMP:10502"/>
        <dbReference type="ChEBI" id="CHEBI:15378"/>
        <dbReference type="ChEBI" id="CHEBI:29969"/>
        <dbReference type="ChEBI" id="CHEBI:30616"/>
        <dbReference type="ChEBI" id="CHEBI:33019"/>
        <dbReference type="ChEBI" id="CHEBI:83088"/>
        <dbReference type="ChEBI" id="CHEBI:83099"/>
        <dbReference type="ChEBI" id="CHEBI:456215"/>
        <dbReference type="EC" id="6.3.1.20"/>
    </reaction>
</comment>
<dbReference type="Pfam" id="PF10437">
    <property type="entry name" value="Lip_prot_lig_C"/>
    <property type="match status" value="1"/>
</dbReference>
<evidence type="ECO:0000256" key="7">
    <source>
        <dbReference type="ARBA" id="ARBA00048037"/>
    </source>
</evidence>
<evidence type="ECO:0000256" key="4">
    <source>
        <dbReference type="ARBA" id="ARBA00022598"/>
    </source>
</evidence>
<dbReference type="GO" id="GO:0016979">
    <property type="term" value="F:lipoate-protein ligase activity"/>
    <property type="evidence" value="ECO:0007669"/>
    <property type="project" value="UniProtKB-EC"/>
</dbReference>
<dbReference type="GO" id="GO:0005737">
    <property type="term" value="C:cytoplasm"/>
    <property type="evidence" value="ECO:0007669"/>
    <property type="project" value="TreeGrafter"/>
</dbReference>
<name>A0A0F3RVM7_9LACO</name>
<comment type="caution">
    <text evidence="9">The sequence shown here is derived from an EMBL/GenBank/DDBJ whole genome shotgun (WGS) entry which is preliminary data.</text>
</comment>
<organism evidence="9 10">
    <name type="scientific">Levilactobacillus spicheri</name>
    <dbReference type="NCBI Taxonomy" id="216463"/>
    <lineage>
        <taxon>Bacteria</taxon>
        <taxon>Bacillati</taxon>
        <taxon>Bacillota</taxon>
        <taxon>Bacilli</taxon>
        <taxon>Lactobacillales</taxon>
        <taxon>Lactobacillaceae</taxon>
        <taxon>Levilactobacillus</taxon>
    </lineage>
</organism>
<evidence type="ECO:0000256" key="5">
    <source>
        <dbReference type="ARBA" id="ARBA00022741"/>
    </source>
</evidence>
<dbReference type="PANTHER" id="PTHR12561">
    <property type="entry name" value="LIPOATE-PROTEIN LIGASE"/>
    <property type="match status" value="1"/>
</dbReference>
<dbReference type="SUPFAM" id="SSF55681">
    <property type="entry name" value="Class II aaRS and biotin synthetases"/>
    <property type="match status" value="1"/>
</dbReference>
<comment type="pathway">
    <text evidence="2">Protein modification; protein lipoylation via exogenous pathway; protein N(6)-(lipoyl)lysine from lipoate: step 1/2.</text>
</comment>
<keyword evidence="5" id="KW-0547">Nucleotide-binding</keyword>